<dbReference type="InterPro" id="IPR011042">
    <property type="entry name" value="6-blade_b-propeller_TolB-like"/>
</dbReference>
<dbReference type="Pfam" id="PF22807">
    <property type="entry name" value="TrAA12"/>
    <property type="match status" value="1"/>
</dbReference>
<dbReference type="AlphaFoldDB" id="A0AAV9TYH1"/>
<proteinExistence type="predicted"/>
<dbReference type="Gene3D" id="2.120.10.30">
    <property type="entry name" value="TolB, C-terminal domain"/>
    <property type="match status" value="1"/>
</dbReference>
<accession>A0AAV9TYH1</accession>
<sequence>MYTFIIKAALQSSIVALLALAGLGVDAQLSSCPQPELRYLAPRILPGFSLTKIAENLTHPRQIVIDRRQQIVVSSLGEGLIGFKTDYDSNGCPSATSRKVLVPDDGLNFTHAVLFSSDYKTLYASTPDLALSWGYDSRRFEVKGEAKVLVKGMALKNPLAITRVMAIPKRYPNLLLVFRSSEGDDDVAASRISTGRSMIKIFDLSKVPSGGYDWGKDGTVFAYGVRDSVDMTEDRYHNFWNVDNGADVITRYNQSIGRDNPADEVNFLGEVGCPGDEKSTPPNYGFPACHGVWNSSALANNTLELQVGQSFTIYPDIFTDSECQTETVQPRLSIFPHSAPLGFRFYNPHHAQLGEEFVDSAFITYHGPTGHKIVNVPFNRGTVAAPSTTKQGTVDFIWTDESVDTANCKSELNTGPTAIECISPVGLAFDEGGRLYFTSDQTGEIFAVTKDA</sequence>
<dbReference type="EMBL" id="JAVHNQ010000016">
    <property type="protein sequence ID" value="KAK6331263.1"/>
    <property type="molecule type" value="Genomic_DNA"/>
</dbReference>
<protein>
    <recommendedName>
        <fullName evidence="2">Pyrroloquinoline quinone-dependent pyranose dehydrogenase beta-propeller domain-containing protein</fullName>
    </recommendedName>
</protein>
<name>A0AAV9TYH1_9PEZI</name>
<organism evidence="3 4">
    <name type="scientific">Orbilia brochopaga</name>
    <dbReference type="NCBI Taxonomy" id="3140254"/>
    <lineage>
        <taxon>Eukaryota</taxon>
        <taxon>Fungi</taxon>
        <taxon>Dikarya</taxon>
        <taxon>Ascomycota</taxon>
        <taxon>Pezizomycotina</taxon>
        <taxon>Orbiliomycetes</taxon>
        <taxon>Orbiliales</taxon>
        <taxon>Orbiliaceae</taxon>
        <taxon>Orbilia</taxon>
    </lineage>
</organism>
<evidence type="ECO:0000256" key="1">
    <source>
        <dbReference type="SAM" id="SignalP"/>
    </source>
</evidence>
<dbReference type="InterPro" id="IPR054539">
    <property type="entry name" value="Beta-prop_PDH"/>
</dbReference>
<reference evidence="3 4" key="1">
    <citation type="submission" date="2019-10" db="EMBL/GenBank/DDBJ databases">
        <authorList>
            <person name="Palmer J.M."/>
        </authorList>
    </citation>
    <scope>NUCLEOTIDE SEQUENCE [LARGE SCALE GENOMIC DNA]</scope>
    <source>
        <strain evidence="3 4">TWF696</strain>
    </source>
</reference>
<keyword evidence="4" id="KW-1185">Reference proteome</keyword>
<feature type="chain" id="PRO_5043832975" description="Pyrroloquinoline quinone-dependent pyranose dehydrogenase beta-propeller domain-containing protein" evidence="1">
    <location>
        <begin position="28"/>
        <end position="452"/>
    </location>
</feature>
<gene>
    <name evidence="3" type="ORF">TWF696_003323</name>
</gene>
<keyword evidence="1" id="KW-0732">Signal</keyword>
<evidence type="ECO:0000313" key="4">
    <source>
        <dbReference type="Proteomes" id="UP001375240"/>
    </source>
</evidence>
<feature type="domain" description="Pyrroloquinoline quinone-dependent pyranose dehydrogenase beta-propeller" evidence="2">
    <location>
        <begin position="44"/>
        <end position="450"/>
    </location>
</feature>
<feature type="signal peptide" evidence="1">
    <location>
        <begin position="1"/>
        <end position="27"/>
    </location>
</feature>
<evidence type="ECO:0000259" key="2">
    <source>
        <dbReference type="Pfam" id="PF22807"/>
    </source>
</evidence>
<evidence type="ECO:0000313" key="3">
    <source>
        <dbReference type="EMBL" id="KAK6331263.1"/>
    </source>
</evidence>
<comment type="caution">
    <text evidence="3">The sequence shown here is derived from an EMBL/GenBank/DDBJ whole genome shotgun (WGS) entry which is preliminary data.</text>
</comment>
<dbReference type="SUPFAM" id="SSF101898">
    <property type="entry name" value="NHL repeat"/>
    <property type="match status" value="1"/>
</dbReference>
<dbReference type="Proteomes" id="UP001375240">
    <property type="component" value="Unassembled WGS sequence"/>
</dbReference>